<dbReference type="EMBL" id="JACMSF010000087">
    <property type="protein sequence ID" value="MBC2907705.1"/>
    <property type="molecule type" value="Genomic_DNA"/>
</dbReference>
<accession>A0A7X1MGG1</accession>
<gene>
    <name evidence="1" type="ORF">H4N64_40615</name>
</gene>
<dbReference type="AlphaFoldDB" id="A0A7X1MGG1"/>
<keyword evidence="2" id="KW-1185">Reference proteome</keyword>
<dbReference type="InterPro" id="IPR015947">
    <property type="entry name" value="PUA-like_sf"/>
</dbReference>
<evidence type="ECO:0000313" key="1">
    <source>
        <dbReference type="EMBL" id="MBC2907705.1"/>
    </source>
</evidence>
<dbReference type="SUPFAM" id="SSF88697">
    <property type="entry name" value="PUA domain-like"/>
    <property type="match status" value="1"/>
</dbReference>
<proteinExistence type="predicted"/>
<organism evidence="1 2">
    <name type="scientific">Streptomyces cupreus</name>
    <dbReference type="NCBI Taxonomy" id="2759956"/>
    <lineage>
        <taxon>Bacteria</taxon>
        <taxon>Bacillati</taxon>
        <taxon>Actinomycetota</taxon>
        <taxon>Actinomycetes</taxon>
        <taxon>Kitasatosporales</taxon>
        <taxon>Streptomycetaceae</taxon>
        <taxon>Streptomyces</taxon>
    </lineage>
</organism>
<sequence length="131" mass="14351">MAAPGVLDGNLALPTSTMKTSKTARSELFITTDYRGTIATQAGKNPAPGAREKLHAMGIDVPEDLPTGVVYGVVDLADIVRDHPSRWAVDDYWHWVFNNRRTLARPVPLLGKQSLFLAPDEVERAVMSQLP</sequence>
<evidence type="ECO:0000313" key="2">
    <source>
        <dbReference type="Proteomes" id="UP000584670"/>
    </source>
</evidence>
<reference evidence="1 2" key="1">
    <citation type="submission" date="2020-08" db="EMBL/GenBank/DDBJ databases">
        <title>Streptomyces sp. PSKA01 genome sequencing and assembly.</title>
        <authorList>
            <person name="Mandal S."/>
            <person name="Maiti P.K."/>
            <person name="Das P."/>
        </authorList>
    </citation>
    <scope>NUCLEOTIDE SEQUENCE [LARGE SCALE GENOMIC DNA]</scope>
    <source>
        <strain evidence="1 2">PSKA01</strain>
    </source>
</reference>
<dbReference type="Proteomes" id="UP000584670">
    <property type="component" value="Unassembled WGS sequence"/>
</dbReference>
<dbReference type="RefSeq" id="WP_186287648.1">
    <property type="nucleotide sequence ID" value="NZ_JACMSF010000087.1"/>
</dbReference>
<protein>
    <submittedName>
        <fullName evidence="1">Uncharacterized protein</fullName>
    </submittedName>
</protein>
<comment type="caution">
    <text evidence="1">The sequence shown here is derived from an EMBL/GenBank/DDBJ whole genome shotgun (WGS) entry which is preliminary data.</text>
</comment>
<name>A0A7X1MGG1_9ACTN</name>